<evidence type="ECO:0000256" key="3">
    <source>
        <dbReference type="ARBA" id="ARBA00022692"/>
    </source>
</evidence>
<dbReference type="InterPro" id="IPR034294">
    <property type="entry name" value="Aquaporin_transptr"/>
</dbReference>
<keyword evidence="3 6" id="KW-0812">Transmembrane</keyword>
<keyword evidence="5 7" id="KW-0472">Membrane</keyword>
<dbReference type="AlphaFoldDB" id="A0A7V4XQT9"/>
<feature type="transmembrane region" description="Helical" evidence="7">
    <location>
        <begin position="194"/>
        <end position="213"/>
    </location>
</feature>
<feature type="transmembrane region" description="Helical" evidence="7">
    <location>
        <begin position="233"/>
        <end position="252"/>
    </location>
</feature>
<dbReference type="InterPro" id="IPR022357">
    <property type="entry name" value="MIP_CS"/>
</dbReference>
<sequence length="297" mass="32937">MPTKQNDFSSSSVAHPLRATLRYHWRLYVDEGVELAIFMISACFFTVWLFDPALPVVHLLPGSAFRRLLMGVSMGATAILIIRSPLGKRSGAHFNPAITLTYFRLGKIDQWDAGFYVVSQFIGGICGVGLSALCLRGSLAVPAVDYAVTVPFLTVPRWSGTAAAFCAEFFMAALLMLVVLWFSNRPPLTHYTSYLVGILIMFYVFVFAPISGFSINPARTTGSAVFAHVWTAAWLYFVAPLLGMMTSAEIYLRLYGKKNVLCAKLHSDPNYPCPFLCQFPFHHHPHRDGLPVEAELS</sequence>
<comment type="caution">
    <text evidence="8">The sequence shown here is derived from an EMBL/GenBank/DDBJ whole genome shotgun (WGS) entry which is preliminary data.</text>
</comment>
<evidence type="ECO:0000256" key="4">
    <source>
        <dbReference type="ARBA" id="ARBA00022989"/>
    </source>
</evidence>
<comment type="subcellular location">
    <subcellularLocation>
        <location evidence="1">Membrane</location>
        <topology evidence="1">Multi-pass membrane protein</topology>
    </subcellularLocation>
</comment>
<dbReference type="InterPro" id="IPR000425">
    <property type="entry name" value="MIP"/>
</dbReference>
<dbReference type="GO" id="GO:0016020">
    <property type="term" value="C:membrane"/>
    <property type="evidence" value="ECO:0007669"/>
    <property type="project" value="UniProtKB-SubCell"/>
</dbReference>
<accession>A0A7V4XQT9</accession>
<evidence type="ECO:0000256" key="6">
    <source>
        <dbReference type="RuleBase" id="RU000477"/>
    </source>
</evidence>
<evidence type="ECO:0000256" key="2">
    <source>
        <dbReference type="ARBA" id="ARBA00022448"/>
    </source>
</evidence>
<evidence type="ECO:0000313" key="8">
    <source>
        <dbReference type="EMBL" id="HGY93416.1"/>
    </source>
</evidence>
<dbReference type="InterPro" id="IPR023271">
    <property type="entry name" value="Aquaporin-like"/>
</dbReference>
<evidence type="ECO:0000256" key="5">
    <source>
        <dbReference type="ARBA" id="ARBA00023136"/>
    </source>
</evidence>
<evidence type="ECO:0000256" key="1">
    <source>
        <dbReference type="ARBA" id="ARBA00004141"/>
    </source>
</evidence>
<name>A0A7V4XQT9_9BACT</name>
<feature type="transmembrane region" description="Helical" evidence="7">
    <location>
        <begin position="158"/>
        <end position="182"/>
    </location>
</feature>
<comment type="similarity">
    <text evidence="6">Belongs to the MIP/aquaporin (TC 1.A.8) family.</text>
</comment>
<protein>
    <submittedName>
        <fullName evidence="8">Aquaporin family protein</fullName>
    </submittedName>
</protein>
<reference evidence="8" key="1">
    <citation type="journal article" date="2020" name="mSystems">
        <title>Genome- and Community-Level Interaction Insights into Carbon Utilization and Element Cycling Functions of Hydrothermarchaeota in Hydrothermal Sediment.</title>
        <authorList>
            <person name="Zhou Z."/>
            <person name="Liu Y."/>
            <person name="Xu W."/>
            <person name="Pan J."/>
            <person name="Luo Z.H."/>
            <person name="Li M."/>
        </authorList>
    </citation>
    <scope>NUCLEOTIDE SEQUENCE [LARGE SCALE GENOMIC DNA]</scope>
    <source>
        <strain evidence="8">SpSt-855</strain>
    </source>
</reference>
<dbReference type="PANTHER" id="PTHR45724:SF13">
    <property type="entry name" value="AQUAPORIN NIP1-1-RELATED"/>
    <property type="match status" value="1"/>
</dbReference>
<feature type="transmembrane region" description="Helical" evidence="7">
    <location>
        <begin position="113"/>
        <end position="138"/>
    </location>
</feature>
<dbReference type="Pfam" id="PF00230">
    <property type="entry name" value="MIP"/>
    <property type="match status" value="1"/>
</dbReference>
<feature type="transmembrane region" description="Helical" evidence="7">
    <location>
        <begin position="32"/>
        <end position="50"/>
    </location>
</feature>
<proteinExistence type="inferred from homology"/>
<gene>
    <name evidence="8" type="ORF">ENW50_01815</name>
</gene>
<dbReference type="Gene3D" id="1.20.1080.10">
    <property type="entry name" value="Glycerol uptake facilitator protein"/>
    <property type="match status" value="1"/>
</dbReference>
<evidence type="ECO:0000256" key="7">
    <source>
        <dbReference type="SAM" id="Phobius"/>
    </source>
</evidence>
<dbReference type="PRINTS" id="PR00783">
    <property type="entry name" value="MINTRINSICP"/>
</dbReference>
<dbReference type="GO" id="GO:0015267">
    <property type="term" value="F:channel activity"/>
    <property type="evidence" value="ECO:0007669"/>
    <property type="project" value="InterPro"/>
</dbReference>
<keyword evidence="2 6" id="KW-0813">Transport</keyword>
<dbReference type="EMBL" id="DTKL01000015">
    <property type="protein sequence ID" value="HGY93416.1"/>
    <property type="molecule type" value="Genomic_DNA"/>
</dbReference>
<organism evidence="8">
    <name type="scientific">Acidobacterium capsulatum</name>
    <dbReference type="NCBI Taxonomy" id="33075"/>
    <lineage>
        <taxon>Bacteria</taxon>
        <taxon>Pseudomonadati</taxon>
        <taxon>Acidobacteriota</taxon>
        <taxon>Terriglobia</taxon>
        <taxon>Terriglobales</taxon>
        <taxon>Acidobacteriaceae</taxon>
        <taxon>Acidobacterium</taxon>
    </lineage>
</organism>
<dbReference type="PROSITE" id="PS00221">
    <property type="entry name" value="MIP"/>
    <property type="match status" value="1"/>
</dbReference>
<dbReference type="PANTHER" id="PTHR45724">
    <property type="entry name" value="AQUAPORIN NIP2-1"/>
    <property type="match status" value="1"/>
</dbReference>
<dbReference type="SUPFAM" id="SSF81338">
    <property type="entry name" value="Aquaporin-like"/>
    <property type="match status" value="1"/>
</dbReference>
<keyword evidence="4 7" id="KW-1133">Transmembrane helix</keyword>
<feature type="transmembrane region" description="Helical" evidence="7">
    <location>
        <begin position="65"/>
        <end position="82"/>
    </location>
</feature>